<proteinExistence type="predicted"/>
<protein>
    <submittedName>
        <fullName evidence="1">Uncharacterized protein</fullName>
    </submittedName>
</protein>
<dbReference type="EMBL" id="JASXSV010000025">
    <property type="protein sequence ID" value="MDP0589945.1"/>
    <property type="molecule type" value="Genomic_DNA"/>
</dbReference>
<evidence type="ECO:0000313" key="2">
    <source>
        <dbReference type="Proteomes" id="UP001178148"/>
    </source>
</evidence>
<sequence>MNRLIEIIYFFFGAIFFCPFSDGQGDPEKFEDIAGQLRTTACSAGEKTFNDLAFGVNDKCIPLIKDWIKTKGTYEKVKTDAHVDELFFDCAAFIYDGEMRCLELLNCYDKNQVIKRVNEKDREYIPKFYDVRCDRIGSDLGKTHESYDIMTTYQKNKEMLQCAPEVYEIIKKIAENMSKHVGKKYMKIKLFFYYDFSNYGGALNWHRDCWAGSVRNPDFLAFAVLDMTLPAEKVVSSHAQKIALGLINQYYEDVYAATRGDLGTSPSYEPMDECFEKTVSGRGYMKRSMNNCVKPLRELNNFTGSGYIVDQSMVRRDGKKVVHCRWERDYKADRFSVVMRCYSACSGIEMNRNFGYQKIRSSSGNNTYIAVKRSAVPRG</sequence>
<reference evidence="1 2" key="1">
    <citation type="journal article" date="2023" name="bioRxiv">
        <title>An intranuclear bacterial parasite of deep-sea mussels expresses apoptosis inhibitors acquired from its host.</title>
        <authorList>
            <person name="Gonzalez Porras M.A."/>
            <person name="Assie A."/>
            <person name="Tietjen M."/>
            <person name="Violette M."/>
            <person name="Kleiner M."/>
            <person name="Gruber-Vodicka H."/>
            <person name="Dubilier N."/>
            <person name="Leisch N."/>
        </authorList>
    </citation>
    <scope>NUCLEOTIDE SEQUENCE [LARGE SCALE GENOMIC DNA]</scope>
    <source>
        <strain evidence="1">IAP13</strain>
    </source>
</reference>
<organism evidence="1 2">
    <name type="scientific">Candidatus Endonucleibacter bathymodioli</name>
    <dbReference type="NCBI Taxonomy" id="539814"/>
    <lineage>
        <taxon>Bacteria</taxon>
        <taxon>Pseudomonadati</taxon>
        <taxon>Pseudomonadota</taxon>
        <taxon>Gammaproteobacteria</taxon>
        <taxon>Oceanospirillales</taxon>
        <taxon>Endozoicomonadaceae</taxon>
        <taxon>Candidatus Endonucleibacter</taxon>
    </lineage>
</organism>
<gene>
    <name evidence="1" type="ORF">QS748_12495</name>
</gene>
<dbReference type="AlphaFoldDB" id="A0AA90NNB1"/>
<keyword evidence="2" id="KW-1185">Reference proteome</keyword>
<evidence type="ECO:0000313" key="1">
    <source>
        <dbReference type="EMBL" id="MDP0589945.1"/>
    </source>
</evidence>
<dbReference type="Proteomes" id="UP001178148">
    <property type="component" value="Unassembled WGS sequence"/>
</dbReference>
<name>A0AA90NNB1_9GAMM</name>
<comment type="caution">
    <text evidence="1">The sequence shown here is derived from an EMBL/GenBank/DDBJ whole genome shotgun (WGS) entry which is preliminary data.</text>
</comment>
<accession>A0AA90NNB1</accession>